<keyword evidence="2" id="KW-1185">Reference proteome</keyword>
<sequence length="156" mass="16960">MTLGELIAALEAADPTKVAPNGFANPHSYRGYYEDLAFEPARNITIGAMLAAARSAVGTTYQGWKGGDYTMTADTDVWLADEGYCGETLGPTLLRLILEGAQDAPSLRDRLREALTRPLPCPRCGSTRPCRCYVEATEKTDARLDALMAVLDEETR</sequence>
<reference evidence="2" key="1">
    <citation type="submission" date="2016-10" db="EMBL/GenBank/DDBJ databases">
        <authorList>
            <person name="Varghese N."/>
            <person name="Submissions S."/>
        </authorList>
    </citation>
    <scope>NUCLEOTIDE SEQUENCE [LARGE SCALE GENOMIC DNA]</scope>
    <source>
        <strain evidence="2">DSM 43163</strain>
    </source>
</reference>
<dbReference type="OrthoDB" id="4333313at2"/>
<dbReference type="RefSeq" id="WP_103938242.1">
    <property type="nucleotide sequence ID" value="NZ_FNVO01000005.1"/>
</dbReference>
<gene>
    <name evidence="1" type="ORF">SAMN04489712_105264</name>
</gene>
<dbReference type="EMBL" id="FNVO01000005">
    <property type="protein sequence ID" value="SEG44673.1"/>
    <property type="molecule type" value="Genomic_DNA"/>
</dbReference>
<name>A0A1H6A7F0_9ACTN</name>
<evidence type="ECO:0000313" key="1">
    <source>
        <dbReference type="EMBL" id="SEG44673.1"/>
    </source>
</evidence>
<evidence type="ECO:0000313" key="2">
    <source>
        <dbReference type="Proteomes" id="UP000236723"/>
    </source>
</evidence>
<dbReference type="AlphaFoldDB" id="A0A1H6A7F0"/>
<organism evidence="1 2">
    <name type="scientific">Thermomonospora echinospora</name>
    <dbReference type="NCBI Taxonomy" id="1992"/>
    <lineage>
        <taxon>Bacteria</taxon>
        <taxon>Bacillati</taxon>
        <taxon>Actinomycetota</taxon>
        <taxon>Actinomycetes</taxon>
        <taxon>Streptosporangiales</taxon>
        <taxon>Thermomonosporaceae</taxon>
        <taxon>Thermomonospora</taxon>
    </lineage>
</organism>
<proteinExistence type="predicted"/>
<dbReference type="Proteomes" id="UP000236723">
    <property type="component" value="Unassembled WGS sequence"/>
</dbReference>
<accession>A0A1H6A7F0</accession>
<protein>
    <submittedName>
        <fullName evidence="1">Uncharacterized protein</fullName>
    </submittedName>
</protein>